<proteinExistence type="predicted"/>
<organism evidence="2 3">
    <name type="scientific">Chlorovirus heliozoae</name>
    <dbReference type="NCBI Taxonomy" id="322019"/>
    <lineage>
        <taxon>Viruses</taxon>
        <taxon>Varidnaviria</taxon>
        <taxon>Bamfordvirae</taxon>
        <taxon>Nucleocytoviricota</taxon>
        <taxon>Megaviricetes</taxon>
        <taxon>Algavirales</taxon>
        <taxon>Phycodnaviridae</taxon>
        <taxon>Chlorovirus</taxon>
    </lineage>
</organism>
<evidence type="ECO:0000313" key="3">
    <source>
        <dbReference type="Proteomes" id="UP000202420"/>
    </source>
</evidence>
<dbReference type="KEGG" id="vg:5470850"/>
<feature type="region of interest" description="Disordered" evidence="1">
    <location>
        <begin position="72"/>
        <end position="118"/>
    </location>
</feature>
<accession>A7K8K7</accession>
<keyword evidence="3" id="KW-1185">Reference proteome</keyword>
<evidence type="ECO:0000256" key="1">
    <source>
        <dbReference type="SAM" id="MobiDB-lite"/>
    </source>
</evidence>
<name>A7K8K7_9PHYC</name>
<dbReference type="EMBL" id="EF101928">
    <property type="protein sequence ID" value="ABT16381.1"/>
    <property type="molecule type" value="Genomic_DNA"/>
</dbReference>
<feature type="compositionally biased region" description="Polar residues" evidence="1">
    <location>
        <begin position="84"/>
        <end position="105"/>
    </location>
</feature>
<sequence>MTLTPRAKLVAKSRLTTKEVVIFTHRPPLRIRQVAVAVGITRRPPLQGFCPLPMRKQIFSSVWRCSVSRASTHAVSAPVMTSARCVQNSPESRPISSSTGHSNSPGRHLLASPQPSSS</sequence>
<dbReference type="Proteomes" id="UP000202420">
    <property type="component" value="Segment"/>
</dbReference>
<gene>
    <name evidence="2" type="primary">z247L</name>
    <name evidence="2" type="ORF">ATCV1_z247L</name>
</gene>
<reference evidence="2 3" key="1">
    <citation type="submission" date="2006-09" db="EMBL/GenBank/DDBJ databases">
        <title>Sequence and annotation of the 288-kb ATCV-1 virus that infects an endosymbiotic Chlorella strain of the heliozoon Acanthocystis turfacea.</title>
        <authorList>
            <person name="Fitzgerald L.A."/>
            <person name="Graves M.V."/>
            <person name="Li X."/>
            <person name="Pfitzner A.J.P."/>
            <person name="Hartigan J."/>
            <person name="Van Etten J.L."/>
        </authorList>
    </citation>
    <scope>NUCLEOTIDE SEQUENCE [LARGE SCALE GENOMIC DNA]</scope>
    <source>
        <strain evidence="2 3">ATCV-1</strain>
    </source>
</reference>
<evidence type="ECO:0000313" key="2">
    <source>
        <dbReference type="EMBL" id="ABT16381.1"/>
    </source>
</evidence>
<protein>
    <submittedName>
        <fullName evidence="2">Uncharacterized protein z247L</fullName>
    </submittedName>
</protein>
<dbReference type="RefSeq" id="YP_001426728.1">
    <property type="nucleotide sequence ID" value="NC_008724.1"/>
</dbReference>
<dbReference type="GeneID" id="5470850"/>